<dbReference type="Proteomes" id="UP001201163">
    <property type="component" value="Unassembled WGS sequence"/>
</dbReference>
<organism evidence="2 3">
    <name type="scientific">Lactarius akahatsu</name>
    <dbReference type="NCBI Taxonomy" id="416441"/>
    <lineage>
        <taxon>Eukaryota</taxon>
        <taxon>Fungi</taxon>
        <taxon>Dikarya</taxon>
        <taxon>Basidiomycota</taxon>
        <taxon>Agaricomycotina</taxon>
        <taxon>Agaricomycetes</taxon>
        <taxon>Russulales</taxon>
        <taxon>Russulaceae</taxon>
        <taxon>Lactarius</taxon>
    </lineage>
</organism>
<reference evidence="2" key="1">
    <citation type="submission" date="2022-01" db="EMBL/GenBank/DDBJ databases">
        <title>Comparative genomics reveals a dynamic genome evolution in the ectomycorrhizal milk-cap (Lactarius) mushrooms.</title>
        <authorList>
            <consortium name="DOE Joint Genome Institute"/>
            <person name="Lebreton A."/>
            <person name="Tang N."/>
            <person name="Kuo A."/>
            <person name="LaButti K."/>
            <person name="Drula E."/>
            <person name="Barry K."/>
            <person name="Clum A."/>
            <person name="Lipzen A."/>
            <person name="Mousain D."/>
            <person name="Ng V."/>
            <person name="Wang R."/>
            <person name="Wang X."/>
            <person name="Dai Y."/>
            <person name="Henrissat B."/>
            <person name="Grigoriev I.V."/>
            <person name="Guerin-Laguette A."/>
            <person name="Yu F."/>
            <person name="Martin F.M."/>
        </authorList>
    </citation>
    <scope>NUCLEOTIDE SEQUENCE</scope>
    <source>
        <strain evidence="2">QP</strain>
    </source>
</reference>
<keyword evidence="3" id="KW-1185">Reference proteome</keyword>
<name>A0AAD4QAD3_9AGAM</name>
<evidence type="ECO:0000313" key="3">
    <source>
        <dbReference type="Proteomes" id="UP001201163"/>
    </source>
</evidence>
<dbReference type="EMBL" id="JAKELL010000071">
    <property type="protein sequence ID" value="KAH8984832.1"/>
    <property type="molecule type" value="Genomic_DNA"/>
</dbReference>
<evidence type="ECO:0000256" key="1">
    <source>
        <dbReference type="SAM" id="MobiDB-lite"/>
    </source>
</evidence>
<protein>
    <submittedName>
        <fullName evidence="2">Uncharacterized protein</fullName>
    </submittedName>
</protein>
<sequence length="530" mass="57951">MRLRLISHPPAPMMLFTISFVPTDLHPLPLNWDSQLALLSTADLELPRSVYALDSSAWLTEILEEVTFDVVSLTVSVVFTDGHTEDWPLMDRACIDALEDVLNNLRSAIQRPKSTLPPAPLPSPIAPIFKKPAKHKKQRSLLMQLVQSLIPNSSPPQLPMVAPPLPPSPSQPSADGALDNSWVVTKELRQCARSSLLDTYRRFVVQELKSRLPSAGYTAWIAQSTLRRTEEHMASLTDSPSSTISLPLPELSSFDCQTAIVPEDLFAYDDDPDAASETVATESDGSSVHTPDSTCAFRRGMPAALAPADPNVEAFAALSRRALRLREHLLRVDVARRNAAADDAALLAVAEVRGRRRAWLNRQLRGGAYLSDLGFATPVRSSQLARHVPLSSEQLSASSHLSIVSSRLFPVAEDVEGESDVWGPPEKATFHVPMRQHAPVRTRTRSVWDLNRPPGLDLMEDGAMEFGPPVLMVPPPGVTPASHSAPTVVAPLPEHELDLELGAVDGSFVNGKEVEYECGEWLPGIQLESR</sequence>
<feature type="region of interest" description="Disordered" evidence="1">
    <location>
        <begin position="156"/>
        <end position="176"/>
    </location>
</feature>
<feature type="compositionally biased region" description="Pro residues" evidence="1">
    <location>
        <begin position="156"/>
        <end position="170"/>
    </location>
</feature>
<accession>A0AAD4QAD3</accession>
<proteinExistence type="predicted"/>
<gene>
    <name evidence="2" type="ORF">EDB92DRAFT_1461733</name>
</gene>
<comment type="caution">
    <text evidence="2">The sequence shown here is derived from an EMBL/GenBank/DDBJ whole genome shotgun (WGS) entry which is preliminary data.</text>
</comment>
<dbReference type="AlphaFoldDB" id="A0AAD4QAD3"/>
<evidence type="ECO:0000313" key="2">
    <source>
        <dbReference type="EMBL" id="KAH8984832.1"/>
    </source>
</evidence>